<gene>
    <name evidence="3" type="ORF">ACFQB0_05015</name>
</gene>
<feature type="transmembrane region" description="Helical" evidence="2">
    <location>
        <begin position="80"/>
        <end position="101"/>
    </location>
</feature>
<feature type="transmembrane region" description="Helical" evidence="2">
    <location>
        <begin position="135"/>
        <end position="157"/>
    </location>
</feature>
<keyword evidence="2" id="KW-0472">Membrane</keyword>
<comment type="caution">
    <text evidence="3">The sequence shown here is derived from an EMBL/GenBank/DDBJ whole genome shotgun (WGS) entry which is preliminary data.</text>
</comment>
<feature type="compositionally biased region" description="Basic and acidic residues" evidence="1">
    <location>
        <begin position="182"/>
        <end position="201"/>
    </location>
</feature>
<sequence>MMSPKRLKYGTMLLVVLASGLTLLAWTQTWFTVNLAEANDATLALDIPGAVAAPALTAFALSGLALAGALAIAGVVFRTVLGLLEILLGASVFLAAAFAFADPAGSASSAVTAATGVAGRESIASLVVSSSATGWPVVAMIAAPLMVVAGLAAIVTARRWPQSSRRYQAVRLEPVEPALEDAADHSVDTWDELSRGDDPTV</sequence>
<feature type="region of interest" description="Disordered" evidence="1">
    <location>
        <begin position="181"/>
        <end position="201"/>
    </location>
</feature>
<evidence type="ECO:0000313" key="3">
    <source>
        <dbReference type="EMBL" id="MFC6355465.1"/>
    </source>
</evidence>
<dbReference type="Proteomes" id="UP001596306">
    <property type="component" value="Unassembled WGS sequence"/>
</dbReference>
<dbReference type="InterPro" id="IPR019051">
    <property type="entry name" value="Trp_biosyn_TM_oprn/chp"/>
</dbReference>
<accession>A0ABW1VFN1</accession>
<keyword evidence="4" id="KW-1185">Reference proteome</keyword>
<dbReference type="RefSeq" id="WP_386728336.1">
    <property type="nucleotide sequence ID" value="NZ_JBHSTP010000001.1"/>
</dbReference>
<name>A0ABW1VFN1_9MICO</name>
<dbReference type="EMBL" id="JBHSTP010000001">
    <property type="protein sequence ID" value="MFC6355465.1"/>
    <property type="molecule type" value="Genomic_DNA"/>
</dbReference>
<reference evidence="4" key="1">
    <citation type="journal article" date="2019" name="Int. J. Syst. Evol. Microbiol.">
        <title>The Global Catalogue of Microorganisms (GCM) 10K type strain sequencing project: providing services to taxonomists for standard genome sequencing and annotation.</title>
        <authorList>
            <consortium name="The Broad Institute Genomics Platform"/>
            <consortium name="The Broad Institute Genome Sequencing Center for Infectious Disease"/>
            <person name="Wu L."/>
            <person name="Ma J."/>
        </authorList>
    </citation>
    <scope>NUCLEOTIDE SEQUENCE [LARGE SCALE GENOMIC DNA]</scope>
    <source>
        <strain evidence="4">CCUG 43304</strain>
    </source>
</reference>
<evidence type="ECO:0000313" key="4">
    <source>
        <dbReference type="Proteomes" id="UP001596306"/>
    </source>
</evidence>
<keyword evidence="2" id="KW-0812">Transmembrane</keyword>
<organism evidence="3 4">
    <name type="scientific">Luethyella okanaganae</name>
    <dbReference type="NCBI Taxonomy" id="69372"/>
    <lineage>
        <taxon>Bacteria</taxon>
        <taxon>Bacillati</taxon>
        <taxon>Actinomycetota</taxon>
        <taxon>Actinomycetes</taxon>
        <taxon>Micrococcales</taxon>
        <taxon>Microbacteriaceae</taxon>
        <taxon>Luethyella</taxon>
    </lineage>
</organism>
<keyword evidence="2" id="KW-1133">Transmembrane helix</keyword>
<evidence type="ECO:0000256" key="2">
    <source>
        <dbReference type="SAM" id="Phobius"/>
    </source>
</evidence>
<feature type="transmembrane region" description="Helical" evidence="2">
    <location>
        <begin position="51"/>
        <end position="73"/>
    </location>
</feature>
<proteinExistence type="predicted"/>
<dbReference type="Pfam" id="PF09534">
    <property type="entry name" value="Trp_oprn_chp"/>
    <property type="match status" value="1"/>
</dbReference>
<evidence type="ECO:0000256" key="1">
    <source>
        <dbReference type="SAM" id="MobiDB-lite"/>
    </source>
</evidence>
<protein>
    <submittedName>
        <fullName evidence="3">Trp biosynthesis-associated membrane protein</fullName>
    </submittedName>
</protein>